<evidence type="ECO:0000256" key="2">
    <source>
        <dbReference type="ARBA" id="ARBA00023125"/>
    </source>
</evidence>
<dbReference type="RefSeq" id="WP_071504212.1">
    <property type="nucleotide sequence ID" value="NZ_MORL01000008.1"/>
</dbReference>
<dbReference type="AlphaFoldDB" id="A0A1S2VH52"/>
<dbReference type="PANTHER" id="PTHR43280:SF32">
    <property type="entry name" value="TRANSCRIPTIONAL REGULATORY PROTEIN"/>
    <property type="match status" value="1"/>
</dbReference>
<protein>
    <recommendedName>
        <fullName evidence="4">HTH araC/xylS-type domain-containing protein</fullName>
    </recommendedName>
</protein>
<dbReference type="InterPro" id="IPR003313">
    <property type="entry name" value="AraC-bd"/>
</dbReference>
<keyword evidence="2" id="KW-0238">DNA-binding</keyword>
<reference evidence="5 6" key="1">
    <citation type="submission" date="2016-10" db="EMBL/GenBank/DDBJ databases">
        <title>Arsenicibacter rosenii gen. nov., sp. nov., an efficient arsenic-methylating bacterium isolated from an arsenic-contaminated paddy soil.</title>
        <authorList>
            <person name="Huang K."/>
        </authorList>
    </citation>
    <scope>NUCLEOTIDE SEQUENCE [LARGE SCALE GENOMIC DNA]</scope>
    <source>
        <strain evidence="5 6">SM-1</strain>
    </source>
</reference>
<dbReference type="OrthoDB" id="9793451at2"/>
<dbReference type="InterPro" id="IPR009057">
    <property type="entry name" value="Homeodomain-like_sf"/>
</dbReference>
<keyword evidence="3" id="KW-0804">Transcription</keyword>
<organism evidence="5 6">
    <name type="scientific">Arsenicibacter rosenii</name>
    <dbReference type="NCBI Taxonomy" id="1750698"/>
    <lineage>
        <taxon>Bacteria</taxon>
        <taxon>Pseudomonadati</taxon>
        <taxon>Bacteroidota</taxon>
        <taxon>Cytophagia</taxon>
        <taxon>Cytophagales</taxon>
        <taxon>Spirosomataceae</taxon>
        <taxon>Arsenicibacter</taxon>
    </lineage>
</organism>
<dbReference type="EMBL" id="MORL01000008">
    <property type="protein sequence ID" value="OIN58062.1"/>
    <property type="molecule type" value="Genomic_DNA"/>
</dbReference>
<dbReference type="SUPFAM" id="SSF46689">
    <property type="entry name" value="Homeodomain-like"/>
    <property type="match status" value="1"/>
</dbReference>
<dbReference type="InterPro" id="IPR020449">
    <property type="entry name" value="Tscrpt_reg_AraC-type_HTH"/>
</dbReference>
<dbReference type="InterPro" id="IPR037923">
    <property type="entry name" value="HTH-like"/>
</dbReference>
<evidence type="ECO:0000259" key="4">
    <source>
        <dbReference type="PROSITE" id="PS01124"/>
    </source>
</evidence>
<dbReference type="PROSITE" id="PS01124">
    <property type="entry name" value="HTH_ARAC_FAMILY_2"/>
    <property type="match status" value="1"/>
</dbReference>
<evidence type="ECO:0000256" key="3">
    <source>
        <dbReference type="ARBA" id="ARBA00023163"/>
    </source>
</evidence>
<dbReference type="SUPFAM" id="SSF51215">
    <property type="entry name" value="Regulatory protein AraC"/>
    <property type="match status" value="1"/>
</dbReference>
<comment type="caution">
    <text evidence="5">The sequence shown here is derived from an EMBL/GenBank/DDBJ whole genome shotgun (WGS) entry which is preliminary data.</text>
</comment>
<evidence type="ECO:0000313" key="6">
    <source>
        <dbReference type="Proteomes" id="UP000181790"/>
    </source>
</evidence>
<feature type="domain" description="HTH araC/xylS-type" evidence="4">
    <location>
        <begin position="185"/>
        <end position="283"/>
    </location>
</feature>
<dbReference type="GO" id="GO:0043565">
    <property type="term" value="F:sequence-specific DNA binding"/>
    <property type="evidence" value="ECO:0007669"/>
    <property type="project" value="InterPro"/>
</dbReference>
<evidence type="ECO:0000256" key="1">
    <source>
        <dbReference type="ARBA" id="ARBA00023015"/>
    </source>
</evidence>
<evidence type="ECO:0000313" key="5">
    <source>
        <dbReference type="EMBL" id="OIN58062.1"/>
    </source>
</evidence>
<dbReference type="Pfam" id="PF12833">
    <property type="entry name" value="HTH_18"/>
    <property type="match status" value="1"/>
</dbReference>
<accession>A0A1S2VH52</accession>
<keyword evidence="6" id="KW-1185">Reference proteome</keyword>
<dbReference type="InterPro" id="IPR018060">
    <property type="entry name" value="HTH_AraC"/>
</dbReference>
<dbReference type="GO" id="GO:0003700">
    <property type="term" value="F:DNA-binding transcription factor activity"/>
    <property type="evidence" value="ECO:0007669"/>
    <property type="project" value="InterPro"/>
</dbReference>
<proteinExistence type="predicted"/>
<name>A0A1S2VH52_9BACT</name>
<sequence length="287" mass="33164">MSKITEVNFKGGLPMEIEVIPIRKTVQNHKSITRPHRATFYHIVWVQQGTATFLIDFEPVQIRENSFLFINKDRVKALTSDAPHDGKILLFTDDFFARTEEDTTSLHRSILFNDLLETTALPVGHLPSLQMLFNEIETELTHDNDAYQYDIVHSLLKALLTKAERERKRAGYTELARDLNLAYTIQFKELLEEQFATQKSVSHYAGALHISEKKLTTATIRTLDKSPKNLIDERVMLEAKRLLVHTSFSVKEIGYELGFDDPTYFVKYFRKHTGKTPVAFRESYPAR</sequence>
<gene>
    <name evidence="5" type="ORF">BLX24_16160</name>
</gene>
<keyword evidence="1" id="KW-0805">Transcription regulation</keyword>
<dbReference type="SMART" id="SM00342">
    <property type="entry name" value="HTH_ARAC"/>
    <property type="match status" value="1"/>
</dbReference>
<dbReference type="Gene3D" id="1.10.10.60">
    <property type="entry name" value="Homeodomain-like"/>
    <property type="match status" value="1"/>
</dbReference>
<dbReference type="Pfam" id="PF02311">
    <property type="entry name" value="AraC_binding"/>
    <property type="match status" value="1"/>
</dbReference>
<dbReference type="PRINTS" id="PR00032">
    <property type="entry name" value="HTHARAC"/>
</dbReference>
<dbReference type="PANTHER" id="PTHR43280">
    <property type="entry name" value="ARAC-FAMILY TRANSCRIPTIONAL REGULATOR"/>
    <property type="match status" value="1"/>
</dbReference>
<dbReference type="Proteomes" id="UP000181790">
    <property type="component" value="Unassembled WGS sequence"/>
</dbReference>